<dbReference type="PANTHER" id="PTHR43162">
    <property type="match status" value="1"/>
</dbReference>
<dbReference type="Gene3D" id="3.40.50.720">
    <property type="entry name" value="NAD(P)-binding Rossmann-like Domain"/>
    <property type="match status" value="1"/>
</dbReference>
<sequence>MILVTGATGTIGSEIVRQLVGRGAPVRALTRNPDASFPSGVQAAQGDYSASAAVRAAMADVEAAFLVGVLGPDNTDTDAELVAAARAAGVRRVVKLSAIGTGNGDLKGVGTWHLPGEEAVRAGGLEWTILRPTAFASNTRSWAEPIRANGVVPVRTGDGRQGVVDPRDVAAVAVEALVSGEHTGRVYTPTGPELLSEPDQAAILGAALGRELRTADLSDDAARDMMRSAGLSDAFIDGAQLGAAYVRAGKNEVLTGDVRRVLAREPRTYAQWVADHLREFT</sequence>
<proteinExistence type="predicted"/>
<dbReference type="Gene3D" id="3.90.25.10">
    <property type="entry name" value="UDP-galactose 4-epimerase, domain 1"/>
    <property type="match status" value="1"/>
</dbReference>
<dbReference type="RefSeq" id="WP_068030085.1">
    <property type="nucleotide sequence ID" value="NZ_QQAZ01000008.1"/>
</dbReference>
<dbReference type="InterPro" id="IPR016040">
    <property type="entry name" value="NAD(P)-bd_dom"/>
</dbReference>
<evidence type="ECO:0000259" key="1">
    <source>
        <dbReference type="Pfam" id="PF13460"/>
    </source>
</evidence>
<dbReference type="Proteomes" id="UP000255355">
    <property type="component" value="Unassembled WGS sequence"/>
</dbReference>
<reference evidence="2 3" key="1">
    <citation type="submission" date="2018-07" db="EMBL/GenBank/DDBJ databases">
        <title>Genomic Encyclopedia of Type Strains, Phase IV (KMG-IV): sequencing the most valuable type-strain genomes for metagenomic binning, comparative biology and taxonomic classification.</title>
        <authorList>
            <person name="Goeker M."/>
        </authorList>
    </citation>
    <scope>NUCLEOTIDE SEQUENCE [LARGE SCALE GENOMIC DNA]</scope>
    <source>
        <strain evidence="2 3">DSM 44952</strain>
    </source>
</reference>
<name>A0A370GXU6_9NOCA</name>
<dbReference type="InterPro" id="IPR036291">
    <property type="entry name" value="NAD(P)-bd_dom_sf"/>
</dbReference>
<dbReference type="EMBL" id="QQAZ01000008">
    <property type="protein sequence ID" value="RDI48421.1"/>
    <property type="molecule type" value="Genomic_DNA"/>
</dbReference>
<evidence type="ECO:0000313" key="3">
    <source>
        <dbReference type="Proteomes" id="UP000255355"/>
    </source>
</evidence>
<dbReference type="InterPro" id="IPR051604">
    <property type="entry name" value="Ergot_Alk_Oxidoreductase"/>
</dbReference>
<dbReference type="AlphaFoldDB" id="A0A370GXU6"/>
<evidence type="ECO:0000313" key="2">
    <source>
        <dbReference type="EMBL" id="RDI48421.1"/>
    </source>
</evidence>
<dbReference type="SUPFAM" id="SSF51735">
    <property type="entry name" value="NAD(P)-binding Rossmann-fold domains"/>
    <property type="match status" value="1"/>
</dbReference>
<gene>
    <name evidence="2" type="ORF">DFR68_108254</name>
</gene>
<protein>
    <submittedName>
        <fullName evidence="2">Uncharacterized protein YbjT (DUF2867 family)</fullName>
    </submittedName>
</protein>
<feature type="domain" description="NAD(P)-binding" evidence="1">
    <location>
        <begin position="6"/>
        <end position="177"/>
    </location>
</feature>
<dbReference type="STRING" id="1210089.GCA_001613165_07040"/>
<keyword evidence="3" id="KW-1185">Reference proteome</keyword>
<accession>A0A370GXU6</accession>
<comment type="caution">
    <text evidence="2">The sequence shown here is derived from an EMBL/GenBank/DDBJ whole genome shotgun (WGS) entry which is preliminary data.</text>
</comment>
<dbReference type="Pfam" id="PF13460">
    <property type="entry name" value="NAD_binding_10"/>
    <property type="match status" value="1"/>
</dbReference>
<organism evidence="2 3">
    <name type="scientific">Nocardia mexicana</name>
    <dbReference type="NCBI Taxonomy" id="279262"/>
    <lineage>
        <taxon>Bacteria</taxon>
        <taxon>Bacillati</taxon>
        <taxon>Actinomycetota</taxon>
        <taxon>Actinomycetes</taxon>
        <taxon>Mycobacteriales</taxon>
        <taxon>Nocardiaceae</taxon>
        <taxon>Nocardia</taxon>
    </lineage>
</organism>
<dbReference type="PANTHER" id="PTHR43162:SF1">
    <property type="entry name" value="PRESTALK A DIFFERENTIATION PROTEIN A"/>
    <property type="match status" value="1"/>
</dbReference>
<dbReference type="OrthoDB" id="3510772at2"/>